<organism evidence="2 3">
    <name type="scientific">Phytohabitans houttuyneae</name>
    <dbReference type="NCBI Taxonomy" id="1076126"/>
    <lineage>
        <taxon>Bacteria</taxon>
        <taxon>Bacillati</taxon>
        <taxon>Actinomycetota</taxon>
        <taxon>Actinomycetes</taxon>
        <taxon>Micromonosporales</taxon>
        <taxon>Micromonosporaceae</taxon>
    </lineage>
</organism>
<evidence type="ECO:0000256" key="1">
    <source>
        <dbReference type="SAM" id="MobiDB-lite"/>
    </source>
</evidence>
<accession>A0A6V8KEC7</accession>
<reference evidence="2 3" key="2">
    <citation type="submission" date="2020-03" db="EMBL/GenBank/DDBJ databases">
        <authorList>
            <person name="Ichikawa N."/>
            <person name="Kimura A."/>
            <person name="Kitahashi Y."/>
            <person name="Uohara A."/>
        </authorList>
    </citation>
    <scope>NUCLEOTIDE SEQUENCE [LARGE SCALE GENOMIC DNA]</scope>
    <source>
        <strain evidence="2 3">NBRC 108639</strain>
    </source>
</reference>
<dbReference type="AlphaFoldDB" id="A0A6V8KEC7"/>
<keyword evidence="3" id="KW-1185">Reference proteome</keyword>
<proteinExistence type="predicted"/>
<comment type="caution">
    <text evidence="2">The sequence shown here is derived from an EMBL/GenBank/DDBJ whole genome shotgun (WGS) entry which is preliminary data.</text>
</comment>
<name>A0A6V8KEC7_9ACTN</name>
<dbReference type="EMBL" id="BLPF01000003">
    <property type="protein sequence ID" value="GFJ83583.1"/>
    <property type="molecule type" value="Genomic_DNA"/>
</dbReference>
<protein>
    <recommendedName>
        <fullName evidence="4">Transposase IS4-like domain-containing protein</fullName>
    </recommendedName>
</protein>
<dbReference type="Proteomes" id="UP000482800">
    <property type="component" value="Unassembled WGS sequence"/>
</dbReference>
<evidence type="ECO:0000313" key="2">
    <source>
        <dbReference type="EMBL" id="GFJ83583.1"/>
    </source>
</evidence>
<sequence>MHGLPVAFALASSKADERDVLIDRVSLQPNRFHHPDGLILAVDKGYRDRATETWLNEANIAVVRPAYWTEPARPGRTLPRAVRQSVESVHDTLKYQLDLERHGGRTRPESPHASYSASSP</sequence>
<reference evidence="2 3" key="1">
    <citation type="submission" date="2020-03" db="EMBL/GenBank/DDBJ databases">
        <title>Whole genome shotgun sequence of Phytohabitans houttuyneae NBRC 108639.</title>
        <authorList>
            <person name="Komaki H."/>
            <person name="Tamura T."/>
        </authorList>
    </citation>
    <scope>NUCLEOTIDE SEQUENCE [LARGE SCALE GENOMIC DNA]</scope>
    <source>
        <strain evidence="2 3">NBRC 108639</strain>
    </source>
</reference>
<feature type="compositionally biased region" description="Basic and acidic residues" evidence="1">
    <location>
        <begin position="97"/>
        <end position="110"/>
    </location>
</feature>
<feature type="region of interest" description="Disordered" evidence="1">
    <location>
        <begin position="97"/>
        <end position="120"/>
    </location>
</feature>
<evidence type="ECO:0000313" key="3">
    <source>
        <dbReference type="Proteomes" id="UP000482800"/>
    </source>
</evidence>
<gene>
    <name evidence="2" type="ORF">Phou_077630</name>
</gene>
<evidence type="ECO:0008006" key="4">
    <source>
        <dbReference type="Google" id="ProtNLM"/>
    </source>
</evidence>